<dbReference type="Gene3D" id="1.10.287.1490">
    <property type="match status" value="1"/>
</dbReference>
<reference evidence="3" key="1">
    <citation type="submission" date="2019-01" db="EMBL/GenBank/DDBJ databases">
        <title>Whole genome sequencing and annotation enables comparative genome analysis that reveals unique features of the Chlamydia suis R19 Genome.</title>
        <authorList>
            <person name="Dimond Z.E."/>
        </authorList>
    </citation>
    <scope>NUCLEOTIDE SEQUENCE [LARGE SCALE GENOMIC DNA]</scope>
    <source>
        <strain evidence="3">R19</strain>
    </source>
</reference>
<gene>
    <name evidence="3" type="primary">incA</name>
    <name evidence="3" type="ORF">Chls_422</name>
</gene>
<keyword evidence="2" id="KW-1133">Transmembrane helix</keyword>
<feature type="transmembrane region" description="Helical" evidence="2">
    <location>
        <begin position="42"/>
        <end position="68"/>
    </location>
</feature>
<keyword evidence="2" id="KW-0812">Transmembrane</keyword>
<feature type="compositionally biased region" description="Low complexity" evidence="1">
    <location>
        <begin position="8"/>
        <end position="25"/>
    </location>
</feature>
<dbReference type="EMBL" id="CP035278">
    <property type="protein sequence ID" value="QHP83297.1"/>
    <property type="molecule type" value="Genomic_DNA"/>
</dbReference>
<evidence type="ECO:0000256" key="1">
    <source>
        <dbReference type="SAM" id="MobiDB-lite"/>
    </source>
</evidence>
<evidence type="ECO:0000313" key="3">
    <source>
        <dbReference type="EMBL" id="QHP83297.1"/>
    </source>
</evidence>
<proteinExistence type="predicted"/>
<feature type="region of interest" description="Disordered" evidence="1">
    <location>
        <begin position="1"/>
        <end position="25"/>
    </location>
</feature>
<accession>A0ABX6ITR9</accession>
<feature type="transmembrane region" description="Helical" evidence="2">
    <location>
        <begin position="74"/>
        <end position="92"/>
    </location>
</feature>
<dbReference type="Proteomes" id="UP000512184">
    <property type="component" value="Chromosome"/>
</dbReference>
<evidence type="ECO:0000313" key="4">
    <source>
        <dbReference type="Proteomes" id="UP000512184"/>
    </source>
</evidence>
<feature type="compositionally biased region" description="Polar residues" evidence="1">
    <location>
        <begin position="311"/>
        <end position="329"/>
    </location>
</feature>
<name>A0ABX6ITR9_9CHLA</name>
<feature type="region of interest" description="Disordered" evidence="1">
    <location>
        <begin position="267"/>
        <end position="329"/>
    </location>
</feature>
<protein>
    <submittedName>
        <fullName evidence="3">Inclusion membrane protein-19</fullName>
    </submittedName>
</protein>
<keyword evidence="4" id="KW-1185">Reference proteome</keyword>
<keyword evidence="2" id="KW-0472">Membrane</keyword>
<evidence type="ECO:0000256" key="2">
    <source>
        <dbReference type="SAM" id="Phobius"/>
    </source>
</evidence>
<organism evidence="3 4">
    <name type="scientific">Chlamydia suis</name>
    <dbReference type="NCBI Taxonomy" id="83559"/>
    <lineage>
        <taxon>Bacteria</taxon>
        <taxon>Pseudomonadati</taxon>
        <taxon>Chlamydiota</taxon>
        <taxon>Chlamydiia</taxon>
        <taxon>Chlamydiales</taxon>
        <taxon>Chlamydiaceae</taxon>
        <taxon>Chlamydia/Chlamydophila group</taxon>
        <taxon>Chlamydia</taxon>
    </lineage>
</organism>
<feature type="compositionally biased region" description="Pro residues" evidence="1">
    <location>
        <begin position="287"/>
        <end position="301"/>
    </location>
</feature>
<sequence>MTTTTLIAPSSSPPTTHFSSASDIKNSSSLPKLSLLDTIQRIMAFVALAFVGFVGFLALLGHAVAILIAPQLAVVLSALFILSLAGITSYLYKTTPLHLYQELQKEVESLREVNFMLKMVHKEFVDLSKEFATTSKDLSEVSADFQQFVQSLQSIHTGFDSLLSSYKDSAEELRALFSQDTIQTLKTLILSLKDEIKELIPLAEEVRRLTENKESLTKVVQDLEIIRTNLRNDIDELSNISCSFREQIATQKAESEQLLADIKEALSKEAPSKPSRPPLPKNGFPRTTPPCPPRTTCPPPASSTASPSPSESLPHQEQPSRQHPSLFSNWTLRDLFTRNKYTKL</sequence>